<organism evidence="2 3">
    <name type="scientific">Cannabis sativa</name>
    <name type="common">Hemp</name>
    <name type="synonym">Marijuana</name>
    <dbReference type="NCBI Taxonomy" id="3483"/>
    <lineage>
        <taxon>Eukaryota</taxon>
        <taxon>Viridiplantae</taxon>
        <taxon>Streptophyta</taxon>
        <taxon>Embryophyta</taxon>
        <taxon>Tracheophyta</taxon>
        <taxon>Spermatophyta</taxon>
        <taxon>Magnoliopsida</taxon>
        <taxon>eudicotyledons</taxon>
        <taxon>Gunneridae</taxon>
        <taxon>Pentapetalae</taxon>
        <taxon>rosids</taxon>
        <taxon>fabids</taxon>
        <taxon>Rosales</taxon>
        <taxon>Cannabaceae</taxon>
        <taxon>Cannabis</taxon>
    </lineage>
</organism>
<dbReference type="Gramene" id="evm.model.03.198">
    <property type="protein sequence ID" value="cds.evm.model.03.198"/>
    <property type="gene ID" value="evm.TU.03.198"/>
</dbReference>
<evidence type="ECO:0000313" key="2">
    <source>
        <dbReference type="EnsemblPlants" id="cds.evm.model.03.198"/>
    </source>
</evidence>
<name>A0A803P7F1_CANSA</name>
<evidence type="ECO:0000256" key="1">
    <source>
        <dbReference type="SAM" id="MobiDB-lite"/>
    </source>
</evidence>
<dbReference type="EnsemblPlants" id="evm.model.03.198">
    <property type="protein sequence ID" value="cds.evm.model.03.198"/>
    <property type="gene ID" value="evm.TU.03.198"/>
</dbReference>
<dbReference type="AlphaFoldDB" id="A0A803P7F1"/>
<feature type="region of interest" description="Disordered" evidence="1">
    <location>
        <begin position="20"/>
        <end position="39"/>
    </location>
</feature>
<sequence length="112" mass="12856">MAMKLENKVEISIEARQVQVEGMPKGKASDNDKHGPAEEIYQTQDSTLNTYQLTRDRVRRESRAPARFGFADYTAYALTITSKIENVEPATYEEAINCKNRDKWLQAIDEEK</sequence>
<reference evidence="2" key="1">
    <citation type="submission" date="2018-11" db="EMBL/GenBank/DDBJ databases">
        <authorList>
            <person name="Grassa J C."/>
        </authorList>
    </citation>
    <scope>NUCLEOTIDE SEQUENCE [LARGE SCALE GENOMIC DNA]</scope>
</reference>
<accession>A0A803P7F1</accession>
<dbReference type="EMBL" id="UZAU01000247">
    <property type="status" value="NOT_ANNOTATED_CDS"/>
    <property type="molecule type" value="Genomic_DNA"/>
</dbReference>
<feature type="compositionally biased region" description="Basic and acidic residues" evidence="1">
    <location>
        <begin position="27"/>
        <end position="37"/>
    </location>
</feature>
<protein>
    <submittedName>
        <fullName evidence="2">Uncharacterized protein</fullName>
    </submittedName>
</protein>
<dbReference type="Proteomes" id="UP000596661">
    <property type="component" value="Chromosome 3"/>
</dbReference>
<proteinExistence type="predicted"/>
<evidence type="ECO:0000313" key="3">
    <source>
        <dbReference type="Proteomes" id="UP000596661"/>
    </source>
</evidence>
<reference evidence="2" key="2">
    <citation type="submission" date="2021-03" db="UniProtKB">
        <authorList>
            <consortium name="EnsemblPlants"/>
        </authorList>
    </citation>
    <scope>IDENTIFICATION</scope>
</reference>
<keyword evidence="3" id="KW-1185">Reference proteome</keyword>